<dbReference type="Pfam" id="PF13181">
    <property type="entry name" value="TPR_8"/>
    <property type="match status" value="1"/>
</dbReference>
<dbReference type="Gene3D" id="1.25.40.10">
    <property type="entry name" value="Tetratricopeptide repeat domain"/>
    <property type="match status" value="1"/>
</dbReference>
<dbReference type="AlphaFoldDB" id="A0A7C9RWQ2"/>
<dbReference type="RefSeq" id="WP_166054127.1">
    <property type="nucleotide sequence ID" value="NZ_JAAMPJ010000015.1"/>
</dbReference>
<gene>
    <name evidence="2" type="ORF">G7043_41200</name>
</gene>
<proteinExistence type="predicted"/>
<evidence type="ECO:0000313" key="3">
    <source>
        <dbReference type="Proteomes" id="UP000481360"/>
    </source>
</evidence>
<sequence length="960" mass="103919">MTDPALLLANVQQRLDRFTRHGNAEVVAGEDALHDLLALIQVSIVGDRIAADGVQACAWLAWYRYLATGSAAARAHAVDLFRQLARVRPDLVPPEASLETEESSHEVFENARQVLQIGVSTQDSELVGDAVRVLTELAELSDRRSQPFVHASLGGALLELFDLTGVPELLDRAIDALVIAEPTPQTRGALGAALLRRGDPRGAEVLRVLQEELDPREPIAVAARADLTAVLRRRAEDLEPGTPDWISSMIDLASAQQLPLGHPGTDDSAVIATYTALVDGMEEPAQLRGELLLMLALQLRKRYEAILDFVDVTKAIGRAWEAVPLLPEDRRWRAFGFLSRVLVERAHIRRSTIDAAEAARLVQDIPQESVQYGIALTKLFEFSSDPQHLAESEHVLLAALQEELSDDDRSVAWSALGDTYLFQKRLDESIDAQRRAVALAKEPGYRAKAAGHLATALAEHTADGHDEQVAVLNSAIEEAPPGIRATLIVTLAEAHRVRGSAECLELYRASAHDPALSSFGRVYAAHMWGWVASSQGDIDDAVTAYRLAVELLQLVAWRGLWRADQQRELARLNGLAPEAAAAALRAEQPRLALELLERGRSVLWAQLLDMSPMTPDPVAGTLPDAAVVQARMELADRLGEVQRSLPEIEQPVVVVNIGRSRCDAILLPSFEVVPLDTTFVEVSEQVHALQAIRASGGLASYAAAQETVVGVLEFAWHKIVRPVLDRMDADRLWWCPTGPASLLPLHAAGDYRDTGESALDRVVSSYASSLSSLSGNETGGGKGMLVVGASDLPGVAEEVEAVAARFPGCTKLVGSGATVERVREEITRHARVHIACHGKQNLRDPSQSHLALHDGPLTVTSLLDLRVSADFAFLSACEASMSTTLPDESIHLAAAVRYAGFREVIATLWRMDDSAGPAVASSVYASRESPAQALHEAVNHLRAAMPYEPAAWAPFIHIGP</sequence>
<evidence type="ECO:0000313" key="2">
    <source>
        <dbReference type="EMBL" id="NGY65331.1"/>
    </source>
</evidence>
<dbReference type="InterPro" id="IPR011990">
    <property type="entry name" value="TPR-like_helical_dom_sf"/>
</dbReference>
<comment type="caution">
    <text evidence="2">The sequence shown here is derived from an EMBL/GenBank/DDBJ whole genome shotgun (WGS) entry which is preliminary data.</text>
</comment>
<feature type="domain" description="CHAT" evidence="1">
    <location>
        <begin position="718"/>
        <end position="959"/>
    </location>
</feature>
<reference evidence="2 3" key="1">
    <citation type="submission" date="2020-03" db="EMBL/GenBank/DDBJ databases">
        <title>Isolation and identification of active actinomycetes.</title>
        <authorList>
            <person name="Sun X."/>
        </authorList>
    </citation>
    <scope>NUCLEOTIDE SEQUENCE [LARGE SCALE GENOMIC DNA]</scope>
    <source>
        <strain evidence="2 3">NEAU-D13</strain>
    </source>
</reference>
<evidence type="ECO:0000259" key="1">
    <source>
        <dbReference type="Pfam" id="PF12770"/>
    </source>
</evidence>
<dbReference type="InterPro" id="IPR024983">
    <property type="entry name" value="CHAT_dom"/>
</dbReference>
<dbReference type="InterPro" id="IPR019734">
    <property type="entry name" value="TPR_rpt"/>
</dbReference>
<dbReference type="EMBL" id="JAAMPJ010000015">
    <property type="protein sequence ID" value="NGY65331.1"/>
    <property type="molecule type" value="Genomic_DNA"/>
</dbReference>
<dbReference type="Pfam" id="PF12770">
    <property type="entry name" value="CHAT"/>
    <property type="match status" value="1"/>
</dbReference>
<protein>
    <submittedName>
        <fullName evidence="2">CHAT domain-containing protein</fullName>
    </submittedName>
</protein>
<dbReference type="SUPFAM" id="SSF48452">
    <property type="entry name" value="TPR-like"/>
    <property type="match status" value="1"/>
</dbReference>
<dbReference type="Proteomes" id="UP000481360">
    <property type="component" value="Unassembled WGS sequence"/>
</dbReference>
<accession>A0A7C9RWQ2</accession>
<name>A0A7C9RWQ2_9PSEU</name>
<keyword evidence="3" id="KW-1185">Reference proteome</keyword>
<organism evidence="2 3">
    <name type="scientific">Lentzea alba</name>
    <dbReference type="NCBI Taxonomy" id="2714351"/>
    <lineage>
        <taxon>Bacteria</taxon>
        <taxon>Bacillati</taxon>
        <taxon>Actinomycetota</taxon>
        <taxon>Actinomycetes</taxon>
        <taxon>Pseudonocardiales</taxon>
        <taxon>Pseudonocardiaceae</taxon>
        <taxon>Lentzea</taxon>
    </lineage>
</organism>